<dbReference type="InterPro" id="IPR006431">
    <property type="entry name" value="Phage_tape_meas_C"/>
</dbReference>
<feature type="coiled-coil region" evidence="1">
    <location>
        <begin position="451"/>
        <end position="481"/>
    </location>
</feature>
<reference evidence="4" key="1">
    <citation type="submission" date="2016-10" db="EMBL/GenBank/DDBJ databases">
        <authorList>
            <person name="Varghese N."/>
            <person name="Submissions S."/>
        </authorList>
    </citation>
    <scope>NUCLEOTIDE SEQUENCE [LARGE SCALE GENOMIC DNA]</scope>
    <source>
        <strain evidence="4">CCM 7469</strain>
    </source>
</reference>
<organism evidence="3 4">
    <name type="scientific">Pseudomonas panipatensis</name>
    <dbReference type="NCBI Taxonomy" id="428992"/>
    <lineage>
        <taxon>Bacteria</taxon>
        <taxon>Pseudomonadati</taxon>
        <taxon>Pseudomonadota</taxon>
        <taxon>Gammaproteobacteria</taxon>
        <taxon>Pseudomonadales</taxon>
        <taxon>Pseudomonadaceae</taxon>
        <taxon>Pseudomonas</taxon>
    </lineage>
</organism>
<keyword evidence="4" id="KW-1185">Reference proteome</keyword>
<evidence type="ECO:0000313" key="4">
    <source>
        <dbReference type="Proteomes" id="UP000199636"/>
    </source>
</evidence>
<dbReference type="EMBL" id="FNDS01000005">
    <property type="protein sequence ID" value="SDI07228.1"/>
    <property type="molecule type" value="Genomic_DNA"/>
</dbReference>
<protein>
    <submittedName>
        <fullName evidence="3">Phage tail tape measure protein, lambda family</fullName>
    </submittedName>
</protein>
<dbReference type="STRING" id="428992.SAMN05216272_105295"/>
<dbReference type="OrthoDB" id="6174294at2"/>
<accession>A0A1G8HKP4</accession>
<sequence>MATRSLGQLTLDIIAKVGGFVSGMTQAERSADKWRKEVEKSAQKAGAAIGAATVAGVTALTAMAIGTVKAAEEVTNLASVANTSTTEFQKYAAGAKLVGVEQDKLADIFKDVNDKVGDFLNTGGGGLADFFTNIAPKVGITADNFRNLSGPQALGLYVSSLEKAKVSQSDMTFYLEAIANDATALLPLLRNNSEGFKTFGEAAAAAGAIMDEKTIKASNELAAAQWLVEQSTTGLRTQLMSQLLPVLSDFATDLFEVSKQGTAMVGVGEAITTTIKWAAKTAVGAVGAFDLLGKAIGGTVATAASAFEGFSWDDLAAGPAALGVRLAKNWESVKTTASTVTTDLQAEALKFAGYLDNIDKAGTGGTSGMVKELAELQARLRDMASKPGSFVAQTKDQQAAAKKLADTIASTEQGYQRQIALINTEVDKRKDATEVAKLQFEIQSGKLVGINALQQKRLEGLAGELDRLKQLKQANEDAAKARTFGDTLTDTNQTVRVGYEVDLSGAGLGDKARERMKQNLQIQQDFAKQQADLQKQYNSGDISKELYDQETGLLKKALAERLAIQENYYQEVDKAQADWLSGVSDAWQNYLDSARDANSQMKEAAASAFGGAEDAVLDFVTTGKAEFSDLATSILKDLARIALRKAVVGAVGAASETSWGGAIASIFQAKGGAWSGGVQMFANGAAFTNSVVNSPTAFALANGGLGVMGEAGPEAVVPLGRTSDGSLGVRVVGATGSGGGGGNVFQFHTEVNISAGGQTTSTAAAGGDSNGQQLANMINDAARGVIVQESRPGGLIYRMVNR</sequence>
<keyword evidence="1" id="KW-0175">Coiled coil</keyword>
<proteinExistence type="predicted"/>
<feature type="domain" description="Bacteriophage tail tape measure C-terminal" evidence="2">
    <location>
        <begin position="578"/>
        <end position="651"/>
    </location>
</feature>
<dbReference type="NCBIfam" id="TIGR01541">
    <property type="entry name" value="tape_meas_lam_C"/>
    <property type="match status" value="1"/>
</dbReference>
<evidence type="ECO:0000259" key="2">
    <source>
        <dbReference type="Pfam" id="PF09718"/>
    </source>
</evidence>
<gene>
    <name evidence="3" type="ORF">SAMN05216272_105295</name>
</gene>
<dbReference type="Proteomes" id="UP000199636">
    <property type="component" value="Unassembled WGS sequence"/>
</dbReference>
<dbReference type="AlphaFoldDB" id="A0A1G8HKP4"/>
<evidence type="ECO:0000313" key="3">
    <source>
        <dbReference type="EMBL" id="SDI07228.1"/>
    </source>
</evidence>
<dbReference type="RefSeq" id="WP_090263358.1">
    <property type="nucleotide sequence ID" value="NZ_FNDS01000005.1"/>
</dbReference>
<dbReference type="Pfam" id="PF09718">
    <property type="entry name" value="Tape_meas_lam_C"/>
    <property type="match status" value="1"/>
</dbReference>
<evidence type="ECO:0000256" key="1">
    <source>
        <dbReference type="SAM" id="Coils"/>
    </source>
</evidence>
<name>A0A1G8HKP4_9PSED</name>